<sequence length="201" mass="22614">MKGAVKTLFFLSMLMVASAQAKIYMCKDASGKTLSSDRPIPECADRPVREYSNNGSKHKDYAAPLTAEQKRALELQQERIKAEQAAAAEQKRSDRALSARYRSEDDIAAARKRDTDLVSIQITQYKAALHSTEKEQAAGLEKQQQGALSPAMQAKQDRLQQKVQDLKKHIKDSEAELAQMNEKYDLTLRRYREITKTALAP</sequence>
<gene>
    <name evidence="5" type="ORF">IXC47_17000</name>
</gene>
<feature type="coiled-coil region" evidence="1">
    <location>
        <begin position="65"/>
        <end position="93"/>
    </location>
</feature>
<organism evidence="5 6">
    <name type="scientific">Herminiimonas contaminans</name>
    <dbReference type="NCBI Taxonomy" id="1111140"/>
    <lineage>
        <taxon>Bacteria</taxon>
        <taxon>Pseudomonadati</taxon>
        <taxon>Pseudomonadota</taxon>
        <taxon>Betaproteobacteria</taxon>
        <taxon>Burkholderiales</taxon>
        <taxon>Oxalobacteraceae</taxon>
        <taxon>Herminiimonas</taxon>
    </lineage>
</organism>
<dbReference type="EMBL" id="JADOEL010000018">
    <property type="protein sequence ID" value="MBF8179382.1"/>
    <property type="molecule type" value="Genomic_DNA"/>
</dbReference>
<evidence type="ECO:0000256" key="2">
    <source>
        <dbReference type="SAM" id="MobiDB-lite"/>
    </source>
</evidence>
<keyword evidence="6" id="KW-1185">Reference proteome</keyword>
<comment type="caution">
    <text evidence="5">The sequence shown here is derived from an EMBL/GenBank/DDBJ whole genome shotgun (WGS) entry which is preliminary data.</text>
</comment>
<dbReference type="RefSeq" id="WP_195876434.1">
    <property type="nucleotide sequence ID" value="NZ_JADOEL010000018.1"/>
</dbReference>
<protein>
    <submittedName>
        <fullName evidence="5">DUF4124 domain-containing protein</fullName>
    </submittedName>
</protein>
<evidence type="ECO:0000313" key="5">
    <source>
        <dbReference type="EMBL" id="MBF8179382.1"/>
    </source>
</evidence>
<evidence type="ECO:0000313" key="6">
    <source>
        <dbReference type="Proteomes" id="UP000657372"/>
    </source>
</evidence>
<reference evidence="5 6" key="1">
    <citation type="submission" date="2020-11" db="EMBL/GenBank/DDBJ databases">
        <title>WGS of Herminiimonas contaminans strain Marseille-Q4544 isolated from planarians Schmidtea mediterranea.</title>
        <authorList>
            <person name="Kangale L."/>
        </authorList>
    </citation>
    <scope>NUCLEOTIDE SEQUENCE [LARGE SCALE GENOMIC DNA]</scope>
    <source>
        <strain evidence="5 6">Marseille-Q4544</strain>
    </source>
</reference>
<feature type="chain" id="PRO_5046702524" evidence="3">
    <location>
        <begin position="22"/>
        <end position="201"/>
    </location>
</feature>
<keyword evidence="1" id="KW-0175">Coiled coil</keyword>
<keyword evidence="3" id="KW-0732">Signal</keyword>
<dbReference type="Pfam" id="PF13511">
    <property type="entry name" value="DUF4124"/>
    <property type="match status" value="1"/>
</dbReference>
<feature type="signal peptide" evidence="3">
    <location>
        <begin position="1"/>
        <end position="21"/>
    </location>
</feature>
<evidence type="ECO:0000256" key="1">
    <source>
        <dbReference type="SAM" id="Coils"/>
    </source>
</evidence>
<feature type="region of interest" description="Disordered" evidence="2">
    <location>
        <begin position="35"/>
        <end position="63"/>
    </location>
</feature>
<name>A0ABS0EX15_9BURK</name>
<evidence type="ECO:0000259" key="4">
    <source>
        <dbReference type="Pfam" id="PF13511"/>
    </source>
</evidence>
<evidence type="ECO:0000256" key="3">
    <source>
        <dbReference type="SAM" id="SignalP"/>
    </source>
</evidence>
<feature type="domain" description="DUF4124" evidence="4">
    <location>
        <begin position="11"/>
        <end position="88"/>
    </location>
</feature>
<dbReference type="InterPro" id="IPR025392">
    <property type="entry name" value="DUF4124"/>
</dbReference>
<dbReference type="Proteomes" id="UP000657372">
    <property type="component" value="Unassembled WGS sequence"/>
</dbReference>
<accession>A0ABS0EX15</accession>
<proteinExistence type="predicted"/>
<feature type="region of interest" description="Disordered" evidence="2">
    <location>
        <begin position="136"/>
        <end position="157"/>
    </location>
</feature>
<feature type="compositionally biased region" description="Basic and acidic residues" evidence="2">
    <location>
        <begin position="39"/>
        <end position="49"/>
    </location>
</feature>